<dbReference type="Proteomes" id="UP000318995">
    <property type="component" value="Unassembled WGS sequence"/>
</dbReference>
<organism evidence="2 3">
    <name type="scientific">Botrimarina hoheduenensis</name>
    <dbReference type="NCBI Taxonomy" id="2528000"/>
    <lineage>
        <taxon>Bacteria</taxon>
        <taxon>Pseudomonadati</taxon>
        <taxon>Planctomycetota</taxon>
        <taxon>Planctomycetia</taxon>
        <taxon>Pirellulales</taxon>
        <taxon>Lacipirellulaceae</taxon>
        <taxon>Botrimarina</taxon>
    </lineage>
</organism>
<dbReference type="InterPro" id="IPR038717">
    <property type="entry name" value="Tc1-like_DDE_dom"/>
</dbReference>
<dbReference type="RefSeq" id="WP_231930932.1">
    <property type="nucleotide sequence ID" value="NZ_SJPH01000004.1"/>
</dbReference>
<evidence type="ECO:0000313" key="2">
    <source>
        <dbReference type="EMBL" id="TWT43102.1"/>
    </source>
</evidence>
<dbReference type="Pfam" id="PF13358">
    <property type="entry name" value="DDE_3"/>
    <property type="match status" value="1"/>
</dbReference>
<evidence type="ECO:0000313" key="3">
    <source>
        <dbReference type="Proteomes" id="UP000318995"/>
    </source>
</evidence>
<sequence length="166" mass="19296">MLQPVNRRTWAPSGCTPVQRSWDRHDRLSVIGAVILSPTRTRVGCCFDVQRKNVKTDDAIGFLRRLRKKVRRPLIVVWDRWSVHRSAEKRILEKGWKGIEFEQLPAYCPELNPVEAMWSHAKYADLANFVPDNVEELNTAVHASLDDQAHDHRIKLSFFKTAQLRL</sequence>
<feature type="domain" description="Tc1-like transposase DDE" evidence="1">
    <location>
        <begin position="3"/>
        <end position="133"/>
    </location>
</feature>
<comment type="caution">
    <text evidence="2">The sequence shown here is derived from an EMBL/GenBank/DDBJ whole genome shotgun (WGS) entry which is preliminary data.</text>
</comment>
<gene>
    <name evidence="2" type="ORF">Pla111_20520</name>
</gene>
<proteinExistence type="predicted"/>
<name>A0A5C5W019_9BACT</name>
<dbReference type="EMBL" id="SJPH01000004">
    <property type="protein sequence ID" value="TWT43102.1"/>
    <property type="molecule type" value="Genomic_DNA"/>
</dbReference>
<keyword evidence="3" id="KW-1185">Reference proteome</keyword>
<dbReference type="Gene3D" id="3.30.420.10">
    <property type="entry name" value="Ribonuclease H-like superfamily/Ribonuclease H"/>
    <property type="match status" value="1"/>
</dbReference>
<accession>A0A5C5W019</accession>
<dbReference type="InterPro" id="IPR036397">
    <property type="entry name" value="RNaseH_sf"/>
</dbReference>
<protein>
    <recommendedName>
        <fullName evidence="1">Tc1-like transposase DDE domain-containing protein</fullName>
    </recommendedName>
</protein>
<evidence type="ECO:0000259" key="1">
    <source>
        <dbReference type="Pfam" id="PF13358"/>
    </source>
</evidence>
<reference evidence="2 3" key="1">
    <citation type="submission" date="2019-02" db="EMBL/GenBank/DDBJ databases">
        <title>Deep-cultivation of Planctomycetes and their phenomic and genomic characterization uncovers novel biology.</title>
        <authorList>
            <person name="Wiegand S."/>
            <person name="Jogler M."/>
            <person name="Boedeker C."/>
            <person name="Pinto D."/>
            <person name="Vollmers J."/>
            <person name="Rivas-Marin E."/>
            <person name="Kohn T."/>
            <person name="Peeters S.H."/>
            <person name="Heuer A."/>
            <person name="Rast P."/>
            <person name="Oberbeckmann S."/>
            <person name="Bunk B."/>
            <person name="Jeske O."/>
            <person name="Meyerdierks A."/>
            <person name="Storesund J.E."/>
            <person name="Kallscheuer N."/>
            <person name="Luecker S."/>
            <person name="Lage O.M."/>
            <person name="Pohl T."/>
            <person name="Merkel B.J."/>
            <person name="Hornburger P."/>
            <person name="Mueller R.-W."/>
            <person name="Bruemmer F."/>
            <person name="Labrenz M."/>
            <person name="Spormann A.M."/>
            <person name="Op Den Camp H."/>
            <person name="Overmann J."/>
            <person name="Amann R."/>
            <person name="Jetten M.S.M."/>
            <person name="Mascher T."/>
            <person name="Medema M.H."/>
            <person name="Devos D.P."/>
            <person name="Kaster A.-K."/>
            <person name="Ovreas L."/>
            <person name="Rohde M."/>
            <person name="Galperin M.Y."/>
            <person name="Jogler C."/>
        </authorList>
    </citation>
    <scope>NUCLEOTIDE SEQUENCE [LARGE SCALE GENOMIC DNA]</scope>
    <source>
        <strain evidence="2 3">Pla111</strain>
    </source>
</reference>
<dbReference type="AlphaFoldDB" id="A0A5C5W019"/>
<dbReference type="GO" id="GO:0003676">
    <property type="term" value="F:nucleic acid binding"/>
    <property type="evidence" value="ECO:0007669"/>
    <property type="project" value="InterPro"/>
</dbReference>